<dbReference type="InterPro" id="IPR014277">
    <property type="entry name" value="Orc1/Cdc6_arc"/>
</dbReference>
<dbReference type="AlphaFoldDB" id="A0A075GEX8"/>
<dbReference type="Gene3D" id="1.10.8.60">
    <property type="match status" value="1"/>
</dbReference>
<dbReference type="InterPro" id="IPR050311">
    <property type="entry name" value="ORC1/CDC6"/>
</dbReference>
<dbReference type="InterPro" id="IPR036388">
    <property type="entry name" value="WH-like_DNA-bd_sf"/>
</dbReference>
<dbReference type="CDD" id="cd08768">
    <property type="entry name" value="Cdc6_C"/>
    <property type="match status" value="1"/>
</dbReference>
<dbReference type="GO" id="GO:0006260">
    <property type="term" value="P:DNA replication"/>
    <property type="evidence" value="ECO:0007669"/>
    <property type="project" value="UniProtKB-UniRule"/>
</dbReference>
<feature type="binding site" evidence="5">
    <location>
        <begin position="200"/>
        <end position="204"/>
    </location>
    <ligand>
        <name>ATP</name>
        <dbReference type="ChEBI" id="CHEBI:30616"/>
    </ligand>
</feature>
<dbReference type="Pfam" id="PF22703">
    <property type="entry name" value="Cdc6_lid"/>
    <property type="match status" value="1"/>
</dbReference>
<evidence type="ECO:0000256" key="2">
    <source>
        <dbReference type="ARBA" id="ARBA00022705"/>
    </source>
</evidence>
<keyword evidence="4 5" id="KW-0067">ATP-binding</keyword>
<dbReference type="InterPro" id="IPR055237">
    <property type="entry name" value="Cdc6_lid"/>
</dbReference>
<name>A0A075GEX8_9ARCH</name>
<dbReference type="Pfam" id="PF13401">
    <property type="entry name" value="AAA_22"/>
    <property type="match status" value="1"/>
</dbReference>
<accession>A0A075GEX8</accession>
<dbReference type="Pfam" id="PF09079">
    <property type="entry name" value="WHD_Cdc6"/>
    <property type="match status" value="1"/>
</dbReference>
<dbReference type="EMBL" id="KF900655">
    <property type="protein sequence ID" value="AIF02596.1"/>
    <property type="molecule type" value="Genomic_DNA"/>
</dbReference>
<dbReference type="SMART" id="SM01074">
    <property type="entry name" value="Cdc6_C"/>
    <property type="match status" value="1"/>
</dbReference>
<keyword evidence="2 5" id="KW-0235">DNA replication</keyword>
<dbReference type="CDD" id="cd00009">
    <property type="entry name" value="AAA"/>
    <property type="match status" value="1"/>
</dbReference>
<dbReference type="GO" id="GO:0005524">
    <property type="term" value="F:ATP binding"/>
    <property type="evidence" value="ECO:0007669"/>
    <property type="project" value="UniProtKB-UniRule"/>
</dbReference>
<dbReference type="SMART" id="SM00382">
    <property type="entry name" value="AAA"/>
    <property type="match status" value="1"/>
</dbReference>
<comment type="similarity">
    <text evidence="1 5">Belongs to the CDC6/cdc18 family.</text>
</comment>
<feature type="domain" description="Cdc6 C-terminal" evidence="7">
    <location>
        <begin position="450"/>
        <end position="529"/>
    </location>
</feature>
<evidence type="ECO:0000259" key="6">
    <source>
        <dbReference type="SMART" id="SM00382"/>
    </source>
</evidence>
<dbReference type="InterPro" id="IPR049945">
    <property type="entry name" value="AAA_22"/>
</dbReference>
<comment type="function">
    <text evidence="5">Involved in regulation of DNA replication.</text>
</comment>
<sequence length="539" mass="61338">MGLCPDWKLGGFFDLLTYVKGFINTNNNQTSLFFPSFTKIWFVINKIFCCKPTRLNFYSFYFKKFFYDKNKLTKPKSKQHIILETDKKQRCVCHRSGRSTHVNQNDQCCKNELLDPFKCQTTIKNDLKMSTTALDPVERLLDGAEQGNSIIKNPNVLRHDYIPERILHRNKQQELVTQSLIPLYKKSIPPNLLVYGKPGTGKTLVVRKVLNQIQSRVDKNSYQIKIATTNAKDQSNLYNVLVDLGRQLGLKSKKTPDDKLWLPSTGLSISEVFNRILYIIEKNKLNTVFVIDEIDHLAKLVDKTGKDVLYSITRANLKLKNGSLSLIGISNDVRFKEELDPRVISTLSEEELVFPGYETNEIKEILEDRVPLAFEENSVSSGALNLCASMACREHGDARRAIKLLDVAAKTAELKQDNSITDEHIRLASQRIEVDKESQQLHAFSLHEKLLVITIMKSPNISTGDVYAAYKSLCKTIQQNTLTQRRVTQMLNEIELSGLITGKMIHQGIHGNTKKFNLTISADLVKNTLKSNEILTDIL</sequence>
<evidence type="ECO:0000256" key="5">
    <source>
        <dbReference type="HAMAP-Rule" id="MF_01407"/>
    </source>
</evidence>
<evidence type="ECO:0000313" key="8">
    <source>
        <dbReference type="EMBL" id="AIF02596.1"/>
    </source>
</evidence>
<dbReference type="GO" id="GO:0016887">
    <property type="term" value="F:ATP hydrolysis activity"/>
    <property type="evidence" value="ECO:0007669"/>
    <property type="project" value="InterPro"/>
</dbReference>
<dbReference type="InterPro" id="IPR003593">
    <property type="entry name" value="AAA+_ATPase"/>
</dbReference>
<dbReference type="GO" id="GO:0051301">
    <property type="term" value="P:cell division"/>
    <property type="evidence" value="ECO:0007669"/>
    <property type="project" value="UniProtKB-KW"/>
</dbReference>
<keyword evidence="3 5" id="KW-0547">Nucleotide-binding</keyword>
<evidence type="ECO:0000256" key="3">
    <source>
        <dbReference type="ARBA" id="ARBA00022741"/>
    </source>
</evidence>
<dbReference type="SUPFAM" id="SSF46785">
    <property type="entry name" value="Winged helix' DNA-binding domain"/>
    <property type="match status" value="1"/>
</dbReference>
<dbReference type="PANTHER" id="PTHR10763">
    <property type="entry name" value="CELL DIVISION CONTROL PROTEIN 6-RELATED"/>
    <property type="match status" value="1"/>
</dbReference>
<gene>
    <name evidence="8" type="primary">cdc6A</name>
</gene>
<dbReference type="Gene3D" id="1.10.10.10">
    <property type="entry name" value="Winged helix-like DNA-binding domain superfamily/Winged helix DNA-binding domain"/>
    <property type="match status" value="1"/>
</dbReference>
<dbReference type="PANTHER" id="PTHR10763:SF26">
    <property type="entry name" value="CELL DIVISION CONTROL PROTEIN 6 HOMOLOG"/>
    <property type="match status" value="1"/>
</dbReference>
<dbReference type="Gene3D" id="3.40.50.300">
    <property type="entry name" value="P-loop containing nucleotide triphosphate hydrolases"/>
    <property type="match status" value="1"/>
</dbReference>
<evidence type="ECO:0000256" key="4">
    <source>
        <dbReference type="ARBA" id="ARBA00022840"/>
    </source>
</evidence>
<organism evidence="8">
    <name type="scientific">uncultured marine thaumarchaeote KM3_158_B05</name>
    <dbReference type="NCBI Taxonomy" id="1456024"/>
    <lineage>
        <taxon>Archaea</taxon>
        <taxon>Nitrososphaerota</taxon>
        <taxon>environmental samples</taxon>
    </lineage>
</organism>
<reference evidence="8" key="1">
    <citation type="journal article" date="2014" name="Genome Biol. Evol.">
        <title>Pangenome evidence for extensive interdomain horizontal transfer affecting lineage core and shell genes in uncultured planktonic thaumarchaeota and euryarchaeota.</title>
        <authorList>
            <person name="Deschamps P."/>
            <person name="Zivanovic Y."/>
            <person name="Moreira D."/>
            <person name="Rodriguez-Valera F."/>
            <person name="Lopez-Garcia P."/>
        </authorList>
    </citation>
    <scope>NUCLEOTIDE SEQUENCE</scope>
</reference>
<evidence type="ECO:0000256" key="1">
    <source>
        <dbReference type="ARBA" id="ARBA00006184"/>
    </source>
</evidence>
<dbReference type="InterPro" id="IPR036390">
    <property type="entry name" value="WH_DNA-bd_sf"/>
</dbReference>
<protein>
    <recommendedName>
        <fullName evidence="5">ORC1-type DNA replication protein</fullName>
    </recommendedName>
</protein>
<dbReference type="HAMAP" id="MF_01407">
    <property type="entry name" value="ORC1_type_DNA_replic_protein"/>
    <property type="match status" value="1"/>
</dbReference>
<feature type="binding site" evidence="5">
    <location>
        <position position="369"/>
    </location>
    <ligand>
        <name>ATP</name>
        <dbReference type="ChEBI" id="CHEBI:30616"/>
    </ligand>
</feature>
<evidence type="ECO:0000259" key="7">
    <source>
        <dbReference type="SMART" id="SM01074"/>
    </source>
</evidence>
<dbReference type="InterPro" id="IPR015163">
    <property type="entry name" value="Cdc6_C"/>
</dbReference>
<dbReference type="NCBIfam" id="TIGR02928">
    <property type="entry name" value="orc1/cdc6 family replication initiation protein"/>
    <property type="match status" value="1"/>
</dbReference>
<proteinExistence type="inferred from homology"/>
<dbReference type="InterPro" id="IPR027417">
    <property type="entry name" value="P-loop_NTPase"/>
</dbReference>
<feature type="domain" description="AAA+ ATPase" evidence="6">
    <location>
        <begin position="188"/>
        <end position="358"/>
    </location>
</feature>
<feature type="binding site" evidence="5">
    <location>
        <position position="357"/>
    </location>
    <ligand>
        <name>ATP</name>
        <dbReference type="ChEBI" id="CHEBI:30616"/>
    </ligand>
</feature>
<dbReference type="SUPFAM" id="SSF52540">
    <property type="entry name" value="P-loop containing nucleoside triphosphate hydrolases"/>
    <property type="match status" value="1"/>
</dbReference>
<keyword evidence="8" id="KW-0132">Cell division</keyword>
<keyword evidence="8" id="KW-0131">Cell cycle</keyword>